<dbReference type="PRINTS" id="PR00455">
    <property type="entry name" value="HTHTETR"/>
</dbReference>
<gene>
    <name evidence="7" type="ORF">C6Y14_31090</name>
</gene>
<dbReference type="Pfam" id="PF00440">
    <property type="entry name" value="TetR_N"/>
    <property type="match status" value="1"/>
</dbReference>
<reference evidence="7 8" key="1">
    <citation type="submission" date="2018-03" db="EMBL/GenBank/DDBJ databases">
        <title>Streptomyces dioscori sp. nov., a novel endophytic actinobacterium isolated from bulbil of Dioscorea bulbifera L.</title>
        <authorList>
            <person name="Zhikuan W."/>
        </authorList>
    </citation>
    <scope>NUCLEOTIDE SEQUENCE [LARGE SCALE GENOMIC DNA]</scope>
    <source>
        <strain evidence="7 8">A217</strain>
    </source>
</reference>
<dbReference type="InterPro" id="IPR009057">
    <property type="entry name" value="Homeodomain-like_sf"/>
</dbReference>
<dbReference type="InterPro" id="IPR001647">
    <property type="entry name" value="HTH_TetR"/>
</dbReference>
<name>A0A2P8Q053_9ACTN</name>
<evidence type="ECO:0000313" key="8">
    <source>
        <dbReference type="Proteomes" id="UP000240429"/>
    </source>
</evidence>
<dbReference type="GO" id="GO:0003700">
    <property type="term" value="F:DNA-binding transcription factor activity"/>
    <property type="evidence" value="ECO:0007669"/>
    <property type="project" value="TreeGrafter"/>
</dbReference>
<dbReference type="InterPro" id="IPR036271">
    <property type="entry name" value="Tet_transcr_reg_TetR-rel_C_sf"/>
</dbReference>
<feature type="region of interest" description="Disordered" evidence="5">
    <location>
        <begin position="1"/>
        <end position="32"/>
    </location>
</feature>
<organism evidence="7 8">
    <name type="scientific">Streptomyces dioscori</name>
    <dbReference type="NCBI Taxonomy" id="2109333"/>
    <lineage>
        <taxon>Bacteria</taxon>
        <taxon>Bacillati</taxon>
        <taxon>Actinomycetota</taxon>
        <taxon>Actinomycetes</taxon>
        <taxon>Kitasatosporales</taxon>
        <taxon>Streptomycetaceae</taxon>
        <taxon>Streptomyces</taxon>
        <taxon>Streptomyces aurantiacus group</taxon>
    </lineage>
</organism>
<feature type="DNA-binding region" description="H-T-H motif" evidence="4">
    <location>
        <begin position="57"/>
        <end position="76"/>
    </location>
</feature>
<dbReference type="InterPro" id="IPR025996">
    <property type="entry name" value="MT1864/Rv1816-like_C"/>
</dbReference>
<evidence type="ECO:0000313" key="7">
    <source>
        <dbReference type="EMBL" id="PSM39605.1"/>
    </source>
</evidence>
<dbReference type="InterPro" id="IPR050109">
    <property type="entry name" value="HTH-type_TetR-like_transc_reg"/>
</dbReference>
<dbReference type="GO" id="GO:0000976">
    <property type="term" value="F:transcription cis-regulatory region binding"/>
    <property type="evidence" value="ECO:0007669"/>
    <property type="project" value="TreeGrafter"/>
</dbReference>
<evidence type="ECO:0000259" key="6">
    <source>
        <dbReference type="PROSITE" id="PS50977"/>
    </source>
</evidence>
<proteinExistence type="predicted"/>
<dbReference type="PANTHER" id="PTHR30055">
    <property type="entry name" value="HTH-TYPE TRANSCRIPTIONAL REGULATOR RUTR"/>
    <property type="match status" value="1"/>
</dbReference>
<dbReference type="Pfam" id="PF13305">
    <property type="entry name" value="TetR_C_33"/>
    <property type="match status" value="1"/>
</dbReference>
<sequence length="219" mass="23249">MLYSVPGRAGRTGGAGRMSAGAAGPPSRRRTASERLHDVLLDAAQDVLDREGLAGVTVRAVAREAQVAPMGVYNRFGNKEGLLGALAVRALHGLWHAVDVDRSVDPEPRFRQACDGYRHFALAHPRRYALIFGGGGPVARTGSKASVYGHAVFEVLIELVQDLAGGRTPQGFADVGEAAQVVWTALHGAVHLELGGIGQVSGSQDTYRRLIDLLVRGLR</sequence>
<keyword evidence="1" id="KW-0805">Transcription regulation</keyword>
<dbReference type="EMBL" id="PYBJ01000024">
    <property type="protein sequence ID" value="PSM39605.1"/>
    <property type="molecule type" value="Genomic_DNA"/>
</dbReference>
<keyword evidence="8" id="KW-1185">Reference proteome</keyword>
<dbReference type="Proteomes" id="UP000240429">
    <property type="component" value="Unassembled WGS sequence"/>
</dbReference>
<keyword evidence="3" id="KW-0804">Transcription</keyword>
<accession>A0A2P8Q053</accession>
<dbReference type="PROSITE" id="PS50977">
    <property type="entry name" value="HTH_TETR_2"/>
    <property type="match status" value="1"/>
</dbReference>
<feature type="domain" description="HTH tetR-type" evidence="6">
    <location>
        <begin position="34"/>
        <end position="94"/>
    </location>
</feature>
<evidence type="ECO:0000256" key="4">
    <source>
        <dbReference type="PROSITE-ProRule" id="PRU00335"/>
    </source>
</evidence>
<dbReference type="AlphaFoldDB" id="A0A2P8Q053"/>
<comment type="caution">
    <text evidence="7">The sequence shown here is derived from an EMBL/GenBank/DDBJ whole genome shotgun (WGS) entry which is preliminary data.</text>
</comment>
<protein>
    <submittedName>
        <fullName evidence="7">TetR family transcriptional regulator</fullName>
    </submittedName>
</protein>
<dbReference type="SUPFAM" id="SSF48498">
    <property type="entry name" value="Tetracyclin repressor-like, C-terminal domain"/>
    <property type="match status" value="1"/>
</dbReference>
<evidence type="ECO:0000256" key="2">
    <source>
        <dbReference type="ARBA" id="ARBA00023125"/>
    </source>
</evidence>
<evidence type="ECO:0000256" key="1">
    <source>
        <dbReference type="ARBA" id="ARBA00023015"/>
    </source>
</evidence>
<dbReference type="Gene3D" id="1.10.357.10">
    <property type="entry name" value="Tetracycline Repressor, domain 2"/>
    <property type="match status" value="1"/>
</dbReference>
<keyword evidence="2 4" id="KW-0238">DNA-binding</keyword>
<dbReference type="PANTHER" id="PTHR30055:SF220">
    <property type="entry name" value="TETR-FAMILY REGULATORY PROTEIN"/>
    <property type="match status" value="1"/>
</dbReference>
<evidence type="ECO:0000256" key="3">
    <source>
        <dbReference type="ARBA" id="ARBA00023163"/>
    </source>
</evidence>
<evidence type="ECO:0000256" key="5">
    <source>
        <dbReference type="SAM" id="MobiDB-lite"/>
    </source>
</evidence>
<dbReference type="SUPFAM" id="SSF46689">
    <property type="entry name" value="Homeodomain-like"/>
    <property type="match status" value="1"/>
</dbReference>